<dbReference type="Ensembl" id="ENSLACT00000011025.1">
    <property type="protein sequence ID" value="ENSLACP00000010944.1"/>
    <property type="gene ID" value="ENSLACG00000009629.1"/>
</dbReference>
<name>H3AMS3_LATCH</name>
<keyword evidence="1 6" id="KW-0732">Signal</keyword>
<dbReference type="GeneTree" id="ENSGT00960000189332"/>
<keyword evidence="9" id="KW-1185">Reference proteome</keyword>
<feature type="chain" id="PRO_5003579319" description="Ig-like domain-containing protein" evidence="6">
    <location>
        <begin position="21"/>
        <end position="115"/>
    </location>
</feature>
<evidence type="ECO:0000256" key="3">
    <source>
        <dbReference type="ARBA" id="ARBA00023170"/>
    </source>
</evidence>
<dbReference type="InterPro" id="IPR013106">
    <property type="entry name" value="Ig_V-set"/>
</dbReference>
<evidence type="ECO:0000313" key="8">
    <source>
        <dbReference type="Ensembl" id="ENSLACP00000010944.1"/>
    </source>
</evidence>
<dbReference type="PROSITE" id="PS50835">
    <property type="entry name" value="IG_LIKE"/>
    <property type="match status" value="1"/>
</dbReference>
<keyword evidence="5" id="KW-0391">Immunity</keyword>
<reference evidence="9" key="1">
    <citation type="submission" date="2011-08" db="EMBL/GenBank/DDBJ databases">
        <title>The draft genome of Latimeria chalumnae.</title>
        <authorList>
            <person name="Di Palma F."/>
            <person name="Alfoldi J."/>
            <person name="Johnson J."/>
            <person name="Berlin A."/>
            <person name="Gnerre S."/>
            <person name="Jaffe D."/>
            <person name="MacCallum I."/>
            <person name="Young S."/>
            <person name="Walker B.J."/>
            <person name="Lander E."/>
            <person name="Lindblad-Toh K."/>
        </authorList>
    </citation>
    <scope>NUCLEOTIDE SEQUENCE [LARGE SCALE GENOMIC DNA]</scope>
    <source>
        <strain evidence="9">Wild caught</strain>
    </source>
</reference>
<dbReference type="Pfam" id="PF07686">
    <property type="entry name" value="V-set"/>
    <property type="match status" value="1"/>
</dbReference>
<keyword evidence="4" id="KW-0393">Immunoglobulin domain</keyword>
<dbReference type="GO" id="GO:0042101">
    <property type="term" value="C:T cell receptor complex"/>
    <property type="evidence" value="ECO:0007669"/>
    <property type="project" value="UniProtKB-KW"/>
</dbReference>
<dbReference type="SUPFAM" id="SSF48726">
    <property type="entry name" value="Immunoglobulin"/>
    <property type="match status" value="1"/>
</dbReference>
<dbReference type="GO" id="GO:0002250">
    <property type="term" value="P:adaptive immune response"/>
    <property type="evidence" value="ECO:0007669"/>
    <property type="project" value="UniProtKB-KW"/>
</dbReference>
<evidence type="ECO:0000256" key="1">
    <source>
        <dbReference type="ARBA" id="ARBA00022729"/>
    </source>
</evidence>
<reference evidence="8" key="3">
    <citation type="submission" date="2025-09" db="UniProtKB">
        <authorList>
            <consortium name="Ensembl"/>
        </authorList>
    </citation>
    <scope>IDENTIFICATION</scope>
</reference>
<dbReference type="Proteomes" id="UP000008672">
    <property type="component" value="Unassembled WGS sequence"/>
</dbReference>
<protein>
    <recommendedName>
        <fullName evidence="7">Ig-like domain-containing protein</fullName>
    </recommendedName>
</protein>
<dbReference type="InterPro" id="IPR013783">
    <property type="entry name" value="Ig-like_fold"/>
</dbReference>
<dbReference type="Gene3D" id="2.60.40.10">
    <property type="entry name" value="Immunoglobulins"/>
    <property type="match status" value="1"/>
</dbReference>
<dbReference type="PANTHER" id="PTHR19367">
    <property type="entry name" value="T-CELL RECEPTOR ALPHA CHAIN V REGION"/>
    <property type="match status" value="1"/>
</dbReference>
<dbReference type="InParanoid" id="H3AMS3"/>
<dbReference type="OMA" id="CPLFYLT"/>
<dbReference type="InterPro" id="IPR007110">
    <property type="entry name" value="Ig-like_dom"/>
</dbReference>
<feature type="domain" description="Ig-like" evidence="7">
    <location>
        <begin position="21"/>
        <end position="115"/>
    </location>
</feature>
<evidence type="ECO:0000259" key="7">
    <source>
        <dbReference type="PROSITE" id="PS50835"/>
    </source>
</evidence>
<sequence>KMRATYYVLLIAALSSYAASNQVVQLNDKLDTVAGNSVTFECSLKDGSMGSYYMFWYRQRPKNSLEWIYKEGGKYGDRFGDRFVGTVDGSNNKCTLEINAAELGDAAVYYCAASP</sequence>
<keyword evidence="5" id="KW-1279">T cell receptor</keyword>
<evidence type="ECO:0000256" key="5">
    <source>
        <dbReference type="ARBA" id="ARBA00043266"/>
    </source>
</evidence>
<reference evidence="8" key="2">
    <citation type="submission" date="2025-08" db="UniProtKB">
        <authorList>
            <consortium name="Ensembl"/>
        </authorList>
    </citation>
    <scope>IDENTIFICATION</scope>
</reference>
<dbReference type="InterPro" id="IPR036179">
    <property type="entry name" value="Ig-like_dom_sf"/>
</dbReference>
<dbReference type="SMART" id="SM00406">
    <property type="entry name" value="IGv"/>
    <property type="match status" value="1"/>
</dbReference>
<proteinExistence type="predicted"/>
<organism evidence="8 9">
    <name type="scientific">Latimeria chalumnae</name>
    <name type="common">Coelacanth</name>
    <dbReference type="NCBI Taxonomy" id="7897"/>
    <lineage>
        <taxon>Eukaryota</taxon>
        <taxon>Metazoa</taxon>
        <taxon>Chordata</taxon>
        <taxon>Craniata</taxon>
        <taxon>Vertebrata</taxon>
        <taxon>Euteleostomi</taxon>
        <taxon>Coelacanthiformes</taxon>
        <taxon>Coelacanthidae</taxon>
        <taxon>Latimeria</taxon>
    </lineage>
</organism>
<dbReference type="FunCoup" id="H3AMS3">
    <property type="interactions" value="107"/>
</dbReference>
<evidence type="ECO:0000313" key="9">
    <source>
        <dbReference type="Proteomes" id="UP000008672"/>
    </source>
</evidence>
<keyword evidence="3" id="KW-0675">Receptor</keyword>
<accession>H3AMS3</accession>
<dbReference type="InterPro" id="IPR051287">
    <property type="entry name" value="TCR_variable_region"/>
</dbReference>
<evidence type="ECO:0000256" key="4">
    <source>
        <dbReference type="ARBA" id="ARBA00023319"/>
    </source>
</evidence>
<dbReference type="AlphaFoldDB" id="H3AMS3"/>
<dbReference type="HOGENOM" id="CLU_077975_8_1_1"/>
<dbReference type="EMBL" id="AFYH01118934">
    <property type="status" value="NOT_ANNOTATED_CDS"/>
    <property type="molecule type" value="Genomic_DNA"/>
</dbReference>
<evidence type="ECO:0000256" key="6">
    <source>
        <dbReference type="SAM" id="SignalP"/>
    </source>
</evidence>
<dbReference type="eggNOG" id="ENOG502SVSY">
    <property type="taxonomic scope" value="Eukaryota"/>
</dbReference>
<evidence type="ECO:0000256" key="2">
    <source>
        <dbReference type="ARBA" id="ARBA00023130"/>
    </source>
</evidence>
<dbReference type="PANTHER" id="PTHR19367:SF42">
    <property type="entry name" value="T CELL RECEPTOR ALPHA VARIABLE 18"/>
    <property type="match status" value="1"/>
</dbReference>
<feature type="signal peptide" evidence="6">
    <location>
        <begin position="1"/>
        <end position="20"/>
    </location>
</feature>
<keyword evidence="2" id="KW-1064">Adaptive immunity</keyword>